<evidence type="ECO:0000256" key="1">
    <source>
        <dbReference type="SAM" id="MobiDB-lite"/>
    </source>
</evidence>
<dbReference type="AlphaFoldDB" id="A0A8H6PM04"/>
<protein>
    <submittedName>
        <fullName evidence="2">Uncharacterized protein</fullName>
    </submittedName>
</protein>
<dbReference type="EMBL" id="JACBAE010001397">
    <property type="protein sequence ID" value="KAF7156456.1"/>
    <property type="molecule type" value="Genomic_DNA"/>
</dbReference>
<evidence type="ECO:0000313" key="3">
    <source>
        <dbReference type="Proteomes" id="UP000654922"/>
    </source>
</evidence>
<gene>
    <name evidence="2" type="ORF">CNMCM5623_010126</name>
</gene>
<dbReference type="Proteomes" id="UP000654922">
    <property type="component" value="Unassembled WGS sequence"/>
</dbReference>
<organism evidence="2 3">
    <name type="scientific">Aspergillus felis</name>
    <dbReference type="NCBI Taxonomy" id="1287682"/>
    <lineage>
        <taxon>Eukaryota</taxon>
        <taxon>Fungi</taxon>
        <taxon>Dikarya</taxon>
        <taxon>Ascomycota</taxon>
        <taxon>Pezizomycotina</taxon>
        <taxon>Eurotiomycetes</taxon>
        <taxon>Eurotiomycetidae</taxon>
        <taxon>Eurotiales</taxon>
        <taxon>Aspergillaceae</taxon>
        <taxon>Aspergillus</taxon>
        <taxon>Aspergillus subgen. Fumigati</taxon>
    </lineage>
</organism>
<proteinExistence type="predicted"/>
<feature type="compositionally biased region" description="Basic and acidic residues" evidence="1">
    <location>
        <begin position="178"/>
        <end position="187"/>
    </location>
</feature>
<feature type="compositionally biased region" description="Basic and acidic residues" evidence="1">
    <location>
        <begin position="201"/>
        <end position="224"/>
    </location>
</feature>
<name>A0A8H6PM04_9EURO</name>
<feature type="region of interest" description="Disordered" evidence="1">
    <location>
        <begin position="178"/>
        <end position="290"/>
    </location>
</feature>
<feature type="region of interest" description="Disordered" evidence="1">
    <location>
        <begin position="1"/>
        <end position="44"/>
    </location>
</feature>
<reference evidence="2" key="1">
    <citation type="submission" date="2020-06" db="EMBL/GenBank/DDBJ databases">
        <title>Draft genome sequences of strains closely related to Aspergillus parafelis and Aspergillus hiratsukae.</title>
        <authorList>
            <person name="Dos Santos R.A.C."/>
            <person name="Rivero-Menendez O."/>
            <person name="Steenwyk J.L."/>
            <person name="Mead M.E."/>
            <person name="Goldman G.H."/>
            <person name="Alastruey-Izquierdo A."/>
            <person name="Rokas A."/>
        </authorList>
    </citation>
    <scope>NUCLEOTIDE SEQUENCE</scope>
    <source>
        <strain evidence="2">CNM-CM5623</strain>
    </source>
</reference>
<feature type="compositionally biased region" description="Acidic residues" evidence="1">
    <location>
        <begin position="236"/>
        <end position="262"/>
    </location>
</feature>
<evidence type="ECO:0000313" key="2">
    <source>
        <dbReference type="EMBL" id="KAF7156456.1"/>
    </source>
</evidence>
<dbReference type="OrthoDB" id="4450707at2759"/>
<sequence>MADHSTNAIDIHSDDERKPSLSALDTDEQASHRTVKINPIPEFGPKQPMPEHLVDILEEWHKQNGRKPPRCAYANNKGTYKWKVFDREGKELELSKFEVLSPCAYSVLVLHSPDFPQRLVRSRWPHWTKHGSFLVAWQGVTKGFEAKCCAIRVFAPKPEKIAYSQDVWKVTIPDLDKEGEGIKKRPLPEATAPSQPRIRNRGQEREREKEPEMRNRVSRPKREVTTSNSNSGDVSEPSDETDSSAEESSDAASSSEEDEEENATAPIAKRRRLQQQTSSTLVRTRKATNPVKASNPAKVTFKLVSYRSGAIRAFPLDECKTGRDLFDKARTFFRLFDKNVDVKILSCQVSSERAQHFLFGSEGEFELLIKHAKDSKSTEDGTVTIEVNHVLEP</sequence>
<accession>A0A8H6PM04</accession>
<comment type="caution">
    <text evidence="2">The sequence shown here is derived from an EMBL/GenBank/DDBJ whole genome shotgun (WGS) entry which is preliminary data.</text>
</comment>